<feature type="chain" id="PRO_5007296310" evidence="2">
    <location>
        <begin position="22"/>
        <end position="265"/>
    </location>
</feature>
<accession>A0A139AMX3</accession>
<dbReference type="AlphaFoldDB" id="A0A139AMX3"/>
<organism evidence="3 4">
    <name type="scientific">Gonapodya prolifera (strain JEL478)</name>
    <name type="common">Monoblepharis prolifera</name>
    <dbReference type="NCBI Taxonomy" id="1344416"/>
    <lineage>
        <taxon>Eukaryota</taxon>
        <taxon>Fungi</taxon>
        <taxon>Fungi incertae sedis</taxon>
        <taxon>Chytridiomycota</taxon>
        <taxon>Chytridiomycota incertae sedis</taxon>
        <taxon>Monoblepharidomycetes</taxon>
        <taxon>Monoblepharidales</taxon>
        <taxon>Gonapodyaceae</taxon>
        <taxon>Gonapodya</taxon>
    </lineage>
</organism>
<sequence>MALRCVLAALLLSALSALSLAQGTGTGSSPIAFNTTADGNAVTSLSTATGGITTLTAGTTGSGARIYYTKLTNDSSATIGLANVLLTNAEFGTVSTLMSGFDTIKQECSCYWIDANDLVTQFPTLQSSYQYTLTFTNPEGKYNITSGVFGLQLSAGAAASGGAAGATSSRAPSTTAAMATSATGAATPTAAGPAGAAQPTATVVNSPTASKPGAAASERSSSSVIATLAVAMFVAFTAGQMFAARSTPPAIPRPSALARTLSLLY</sequence>
<gene>
    <name evidence="3" type="ORF">M427DRAFT_153314</name>
</gene>
<dbReference type="Proteomes" id="UP000070544">
    <property type="component" value="Unassembled WGS sequence"/>
</dbReference>
<feature type="region of interest" description="Disordered" evidence="1">
    <location>
        <begin position="188"/>
        <end position="217"/>
    </location>
</feature>
<proteinExistence type="predicted"/>
<evidence type="ECO:0000313" key="3">
    <source>
        <dbReference type="EMBL" id="KXS18117.1"/>
    </source>
</evidence>
<protein>
    <submittedName>
        <fullName evidence="3">Uncharacterized protein</fullName>
    </submittedName>
</protein>
<name>A0A139AMX3_GONPJ</name>
<dbReference type="EMBL" id="KQ965743">
    <property type="protein sequence ID" value="KXS18117.1"/>
    <property type="molecule type" value="Genomic_DNA"/>
</dbReference>
<evidence type="ECO:0000313" key="4">
    <source>
        <dbReference type="Proteomes" id="UP000070544"/>
    </source>
</evidence>
<feature type="compositionally biased region" description="Low complexity" evidence="1">
    <location>
        <begin position="188"/>
        <end position="202"/>
    </location>
</feature>
<dbReference type="OrthoDB" id="2154913at2759"/>
<evidence type="ECO:0000256" key="1">
    <source>
        <dbReference type="SAM" id="MobiDB-lite"/>
    </source>
</evidence>
<keyword evidence="2" id="KW-0732">Signal</keyword>
<keyword evidence="4" id="KW-1185">Reference proteome</keyword>
<reference evidence="3 4" key="1">
    <citation type="journal article" date="2015" name="Genome Biol. Evol.">
        <title>Phylogenomic analyses indicate that early fungi evolved digesting cell walls of algal ancestors of land plants.</title>
        <authorList>
            <person name="Chang Y."/>
            <person name="Wang S."/>
            <person name="Sekimoto S."/>
            <person name="Aerts A.L."/>
            <person name="Choi C."/>
            <person name="Clum A."/>
            <person name="LaButti K.M."/>
            <person name="Lindquist E.A."/>
            <person name="Yee Ngan C."/>
            <person name="Ohm R.A."/>
            <person name="Salamov A.A."/>
            <person name="Grigoriev I.V."/>
            <person name="Spatafora J.W."/>
            <person name="Berbee M.L."/>
        </authorList>
    </citation>
    <scope>NUCLEOTIDE SEQUENCE [LARGE SCALE GENOMIC DNA]</scope>
    <source>
        <strain evidence="3 4">JEL478</strain>
    </source>
</reference>
<feature type="signal peptide" evidence="2">
    <location>
        <begin position="1"/>
        <end position="21"/>
    </location>
</feature>
<evidence type="ECO:0000256" key="2">
    <source>
        <dbReference type="SAM" id="SignalP"/>
    </source>
</evidence>